<dbReference type="GO" id="GO:0009073">
    <property type="term" value="P:aromatic amino acid family biosynthetic process"/>
    <property type="evidence" value="ECO:0007669"/>
    <property type="project" value="UniProtKB-KW"/>
</dbReference>
<evidence type="ECO:0000256" key="5">
    <source>
        <dbReference type="ARBA" id="ARBA00023141"/>
    </source>
</evidence>
<evidence type="ECO:0000256" key="3">
    <source>
        <dbReference type="ARBA" id="ARBA00022605"/>
    </source>
</evidence>
<proteinExistence type="inferred from homology"/>
<reference evidence="9 10" key="1">
    <citation type="journal article" date="2019" name="Sci. Rep.">
        <title>A high-quality genome of Eragrostis curvula grass provides insights into Poaceae evolution and supports new strategies to enhance forage quality.</title>
        <authorList>
            <person name="Carballo J."/>
            <person name="Santos B.A.C.M."/>
            <person name="Zappacosta D."/>
            <person name="Garbus I."/>
            <person name="Selva J.P."/>
            <person name="Gallo C.A."/>
            <person name="Diaz A."/>
            <person name="Albertini E."/>
            <person name="Caccamo M."/>
            <person name="Echenique V."/>
        </authorList>
    </citation>
    <scope>NUCLEOTIDE SEQUENCE [LARGE SCALE GENOMIC DNA]</scope>
    <source>
        <strain evidence="10">cv. Victoria</strain>
        <tissue evidence="9">Leaf</tissue>
    </source>
</reference>
<evidence type="ECO:0000256" key="7">
    <source>
        <dbReference type="PIRSR" id="PIRSR602480-1"/>
    </source>
</evidence>
<comment type="subcellular location">
    <subcellularLocation>
        <location evidence="8">Plastid</location>
        <location evidence="8">Chloroplast</location>
    </subcellularLocation>
</comment>
<accession>A0A5J9WFY3</accession>
<comment type="similarity">
    <text evidence="2 8">Belongs to the class-II DAHP synthase family.</text>
</comment>
<keyword evidence="3 8" id="KW-0028">Amino-acid biosynthesis</keyword>
<evidence type="ECO:0000313" key="10">
    <source>
        <dbReference type="Proteomes" id="UP000324897"/>
    </source>
</evidence>
<dbReference type="OrthoDB" id="2338at2759"/>
<feature type="non-terminal residue" evidence="9">
    <location>
        <position position="62"/>
    </location>
</feature>
<dbReference type="GO" id="GO:0009507">
    <property type="term" value="C:chloroplast"/>
    <property type="evidence" value="ECO:0007669"/>
    <property type="project" value="UniProtKB-SubCell"/>
</dbReference>
<dbReference type="GO" id="GO:0009423">
    <property type="term" value="P:chorismate biosynthetic process"/>
    <property type="evidence" value="ECO:0007669"/>
    <property type="project" value="UniProtKB-UniPathway"/>
</dbReference>
<keyword evidence="8" id="KW-0934">Plastid</keyword>
<dbReference type="GO" id="GO:0008652">
    <property type="term" value="P:amino acid biosynthetic process"/>
    <property type="evidence" value="ECO:0007669"/>
    <property type="project" value="UniProtKB-KW"/>
</dbReference>
<dbReference type="GO" id="GO:0003849">
    <property type="term" value="F:3-deoxy-7-phosphoheptulonate synthase activity"/>
    <property type="evidence" value="ECO:0007669"/>
    <property type="project" value="UniProtKB-EC"/>
</dbReference>
<evidence type="ECO:0000256" key="6">
    <source>
        <dbReference type="ARBA" id="ARBA00047508"/>
    </source>
</evidence>
<keyword evidence="8" id="KW-0809">Transit peptide</keyword>
<evidence type="ECO:0000256" key="8">
    <source>
        <dbReference type="RuleBase" id="RU363071"/>
    </source>
</evidence>
<protein>
    <recommendedName>
        <fullName evidence="8">Phospho-2-dehydro-3-deoxyheptonate aldolase</fullName>
        <ecNumber evidence="8">2.5.1.54</ecNumber>
    </recommendedName>
</protein>
<dbReference type="Pfam" id="PF01474">
    <property type="entry name" value="DAHP_synth_2"/>
    <property type="match status" value="1"/>
</dbReference>
<keyword evidence="5 8" id="KW-0057">Aromatic amino acid biosynthesis</keyword>
<comment type="caution">
    <text evidence="9">The sequence shown here is derived from an EMBL/GenBank/DDBJ whole genome shotgun (WGS) entry which is preliminary data.</text>
</comment>
<comment type="pathway">
    <text evidence="1 8">Metabolic intermediate biosynthesis; chorismate biosynthesis; chorismate from D-erythrose 4-phosphate and phosphoenolpyruvate: step 1/7.</text>
</comment>
<name>A0A5J9WFY3_9POAL</name>
<dbReference type="InterPro" id="IPR013785">
    <property type="entry name" value="Aldolase_TIM"/>
</dbReference>
<organism evidence="9 10">
    <name type="scientific">Eragrostis curvula</name>
    <name type="common">weeping love grass</name>
    <dbReference type="NCBI Taxonomy" id="38414"/>
    <lineage>
        <taxon>Eukaryota</taxon>
        <taxon>Viridiplantae</taxon>
        <taxon>Streptophyta</taxon>
        <taxon>Embryophyta</taxon>
        <taxon>Tracheophyta</taxon>
        <taxon>Spermatophyta</taxon>
        <taxon>Magnoliopsida</taxon>
        <taxon>Liliopsida</taxon>
        <taxon>Poales</taxon>
        <taxon>Poaceae</taxon>
        <taxon>PACMAD clade</taxon>
        <taxon>Chloridoideae</taxon>
        <taxon>Eragrostideae</taxon>
        <taxon>Eragrostidinae</taxon>
        <taxon>Eragrostis</taxon>
    </lineage>
</organism>
<dbReference type="UniPathway" id="UPA00053">
    <property type="reaction ID" value="UER00084"/>
</dbReference>
<keyword evidence="4 8" id="KW-0808">Transferase</keyword>
<comment type="catalytic activity">
    <reaction evidence="6 8">
        <text>D-erythrose 4-phosphate + phosphoenolpyruvate + H2O = 7-phospho-2-dehydro-3-deoxy-D-arabino-heptonate + phosphate</text>
        <dbReference type="Rhea" id="RHEA:14717"/>
        <dbReference type="ChEBI" id="CHEBI:15377"/>
        <dbReference type="ChEBI" id="CHEBI:16897"/>
        <dbReference type="ChEBI" id="CHEBI:43474"/>
        <dbReference type="ChEBI" id="CHEBI:58394"/>
        <dbReference type="ChEBI" id="CHEBI:58702"/>
        <dbReference type="EC" id="2.5.1.54"/>
    </reaction>
</comment>
<dbReference type="Proteomes" id="UP000324897">
    <property type="component" value="Chromosome 5"/>
</dbReference>
<dbReference type="Gene3D" id="3.20.20.70">
    <property type="entry name" value="Aldolase class I"/>
    <property type="match status" value="1"/>
</dbReference>
<keyword evidence="10" id="KW-1185">Reference proteome</keyword>
<dbReference type="EC" id="2.5.1.54" evidence="8"/>
<dbReference type="Gramene" id="TVU46767">
    <property type="protein sequence ID" value="TVU46767"/>
    <property type="gene ID" value="EJB05_06326"/>
</dbReference>
<evidence type="ECO:0000256" key="4">
    <source>
        <dbReference type="ARBA" id="ARBA00022679"/>
    </source>
</evidence>
<dbReference type="SUPFAM" id="SSF51569">
    <property type="entry name" value="Aldolase"/>
    <property type="match status" value="1"/>
</dbReference>
<keyword evidence="8" id="KW-0150">Chloroplast</keyword>
<dbReference type="AlphaFoldDB" id="A0A5J9WFY3"/>
<dbReference type="InterPro" id="IPR002480">
    <property type="entry name" value="DAHP_synth_2"/>
</dbReference>
<evidence type="ECO:0000313" key="9">
    <source>
        <dbReference type="EMBL" id="TVU46767.1"/>
    </source>
</evidence>
<feature type="non-terminal residue" evidence="9">
    <location>
        <position position="1"/>
    </location>
</feature>
<gene>
    <name evidence="9" type="ORF">EJB05_06326</name>
</gene>
<evidence type="ECO:0000256" key="1">
    <source>
        <dbReference type="ARBA" id="ARBA00004688"/>
    </source>
</evidence>
<feature type="binding site" evidence="7">
    <location>
        <position position="62"/>
    </location>
    <ligand>
        <name>phosphoenolpyruvate</name>
        <dbReference type="ChEBI" id="CHEBI:58702"/>
    </ligand>
</feature>
<sequence>MLKRTFFEGALQIISNPSGLDLWSFLIMTALPTCSGFGERTRQLDGAHVEFLRGIANPLGIK</sequence>
<feature type="binding site" evidence="7">
    <location>
        <begin position="39"/>
        <end position="40"/>
    </location>
    <ligand>
        <name>phosphoenolpyruvate</name>
        <dbReference type="ChEBI" id="CHEBI:58702"/>
    </ligand>
</feature>
<evidence type="ECO:0000256" key="2">
    <source>
        <dbReference type="ARBA" id="ARBA00008911"/>
    </source>
</evidence>
<dbReference type="EMBL" id="RWGY01000004">
    <property type="protein sequence ID" value="TVU46767.1"/>
    <property type="molecule type" value="Genomic_DNA"/>
</dbReference>